<feature type="compositionally biased region" description="Polar residues" evidence="8">
    <location>
        <begin position="141"/>
        <end position="154"/>
    </location>
</feature>
<evidence type="ECO:0000313" key="10">
    <source>
        <dbReference type="Proteomes" id="UP000005239"/>
    </source>
</evidence>
<dbReference type="PROSITE" id="PS50071">
    <property type="entry name" value="HOMEOBOX_2"/>
    <property type="match status" value="1"/>
</dbReference>
<dbReference type="GO" id="GO:0006357">
    <property type="term" value="P:regulation of transcription by RNA polymerase II"/>
    <property type="evidence" value="ECO:0000318"/>
    <property type="project" value="GO_Central"/>
</dbReference>
<protein>
    <submittedName>
        <fullName evidence="9">Homeobox domain-containing protein</fullName>
    </submittedName>
</protein>
<feature type="compositionally biased region" description="Polar residues" evidence="8">
    <location>
        <begin position="163"/>
        <end position="182"/>
    </location>
</feature>
<feature type="DNA-binding region" description="Homeobox" evidence="6">
    <location>
        <begin position="32"/>
        <end position="91"/>
    </location>
</feature>
<dbReference type="PROSITE" id="PS00027">
    <property type="entry name" value="HOMEOBOX_1"/>
    <property type="match status" value="1"/>
</dbReference>
<dbReference type="Gene3D" id="1.10.10.60">
    <property type="entry name" value="Homeodomain-like"/>
    <property type="match status" value="1"/>
</dbReference>
<evidence type="ECO:0000256" key="1">
    <source>
        <dbReference type="ARBA" id="ARBA00004123"/>
    </source>
</evidence>
<keyword evidence="5 6" id="KW-0539">Nucleus</keyword>
<dbReference type="GO" id="GO:0005634">
    <property type="term" value="C:nucleus"/>
    <property type="evidence" value="ECO:0000318"/>
    <property type="project" value="GO_Central"/>
</dbReference>
<dbReference type="CDD" id="cd00086">
    <property type="entry name" value="homeodomain"/>
    <property type="match status" value="1"/>
</dbReference>
<feature type="compositionally biased region" description="Low complexity" evidence="8">
    <location>
        <begin position="102"/>
        <end position="121"/>
    </location>
</feature>
<accession>A0A454XNC7</accession>
<evidence type="ECO:0000313" key="9">
    <source>
        <dbReference type="EnsemblMetazoa" id="PPA27298.1"/>
    </source>
</evidence>
<feature type="compositionally biased region" description="Basic and acidic residues" evidence="8">
    <location>
        <begin position="87"/>
        <end position="99"/>
    </location>
</feature>
<proteinExistence type="predicted"/>
<evidence type="ECO:0000256" key="4">
    <source>
        <dbReference type="ARBA" id="ARBA00023155"/>
    </source>
</evidence>
<dbReference type="InterPro" id="IPR001356">
    <property type="entry name" value="HD"/>
</dbReference>
<dbReference type="SMART" id="SM00389">
    <property type="entry name" value="HOX"/>
    <property type="match status" value="1"/>
</dbReference>
<feature type="region of interest" description="Disordered" evidence="8">
    <location>
        <begin position="87"/>
        <end position="182"/>
    </location>
</feature>
<keyword evidence="3 6" id="KW-0238">DNA-binding</keyword>
<accession>A0A8R1YIC0</accession>
<dbReference type="EnsemblMetazoa" id="PPA27298.1">
    <property type="protein sequence ID" value="PPA27298.1"/>
    <property type="gene ID" value="WBGene00116852"/>
</dbReference>
<keyword evidence="2" id="KW-0217">Developmental protein</keyword>
<dbReference type="InterPro" id="IPR009057">
    <property type="entry name" value="Homeodomain-like_sf"/>
</dbReference>
<reference evidence="9" key="2">
    <citation type="submission" date="2022-06" db="UniProtKB">
        <authorList>
            <consortium name="EnsemblMetazoa"/>
        </authorList>
    </citation>
    <scope>IDENTIFICATION</scope>
    <source>
        <strain evidence="9">PS312</strain>
    </source>
</reference>
<dbReference type="AlphaFoldDB" id="A0A454XNC7"/>
<evidence type="ECO:0000256" key="6">
    <source>
        <dbReference type="PROSITE-ProRule" id="PRU00108"/>
    </source>
</evidence>
<evidence type="ECO:0000256" key="7">
    <source>
        <dbReference type="RuleBase" id="RU000682"/>
    </source>
</evidence>
<dbReference type="GO" id="GO:0000981">
    <property type="term" value="F:DNA-binding transcription factor activity, RNA polymerase II-specific"/>
    <property type="evidence" value="ECO:0000318"/>
    <property type="project" value="GO_Central"/>
</dbReference>
<evidence type="ECO:0000256" key="8">
    <source>
        <dbReference type="SAM" id="MobiDB-lite"/>
    </source>
</evidence>
<dbReference type="InterPro" id="IPR000047">
    <property type="entry name" value="HTH_motif"/>
</dbReference>
<reference evidence="10" key="1">
    <citation type="journal article" date="2008" name="Nat. Genet.">
        <title>The Pristionchus pacificus genome provides a unique perspective on nematode lifestyle and parasitism.</title>
        <authorList>
            <person name="Dieterich C."/>
            <person name="Clifton S.W."/>
            <person name="Schuster L.N."/>
            <person name="Chinwalla A."/>
            <person name="Delehaunty K."/>
            <person name="Dinkelacker I."/>
            <person name="Fulton L."/>
            <person name="Fulton R."/>
            <person name="Godfrey J."/>
            <person name="Minx P."/>
            <person name="Mitreva M."/>
            <person name="Roeseler W."/>
            <person name="Tian H."/>
            <person name="Witte H."/>
            <person name="Yang S.P."/>
            <person name="Wilson R.K."/>
            <person name="Sommer R.J."/>
        </authorList>
    </citation>
    <scope>NUCLEOTIDE SEQUENCE [LARGE SCALE GENOMIC DNA]</scope>
    <source>
        <strain evidence="10">PS312</strain>
    </source>
</reference>
<evidence type="ECO:0000256" key="2">
    <source>
        <dbReference type="ARBA" id="ARBA00022473"/>
    </source>
</evidence>
<evidence type="ECO:0000256" key="3">
    <source>
        <dbReference type="ARBA" id="ARBA00023125"/>
    </source>
</evidence>
<dbReference type="PANTHER" id="PTHR45793:SF5">
    <property type="entry name" value="HOMEOTIC PROTEIN OCELLILESS"/>
    <property type="match status" value="1"/>
</dbReference>
<dbReference type="PANTHER" id="PTHR45793">
    <property type="entry name" value="HOMEOBOX PROTEIN"/>
    <property type="match status" value="1"/>
</dbReference>
<dbReference type="SUPFAM" id="SSF46689">
    <property type="entry name" value="Homeodomain-like"/>
    <property type="match status" value="1"/>
</dbReference>
<keyword evidence="4 6" id="KW-0371">Homeobox</keyword>
<dbReference type="GO" id="GO:0000978">
    <property type="term" value="F:RNA polymerase II cis-regulatory region sequence-specific DNA binding"/>
    <property type="evidence" value="ECO:0000318"/>
    <property type="project" value="GO_Central"/>
</dbReference>
<gene>
    <name evidence="9" type="primary">WBGene00116852</name>
</gene>
<dbReference type="Proteomes" id="UP000005239">
    <property type="component" value="Unassembled WGS sequence"/>
</dbReference>
<dbReference type="InterPro" id="IPR017970">
    <property type="entry name" value="Homeobox_CS"/>
</dbReference>
<name>A0A454XNC7_PRIPA</name>
<comment type="subcellular location">
    <subcellularLocation>
        <location evidence="1 6 7">Nucleus</location>
    </subcellularLocation>
</comment>
<evidence type="ECO:0000256" key="5">
    <source>
        <dbReference type="ARBA" id="ARBA00023242"/>
    </source>
</evidence>
<sequence>MGSMAYPTFPLSYHSYAAASTSSRSNIQKNTGKRERTTYTKHQLIYLEDEFTKGKYPEAPRREEIARYLGLEDGKIQIWFKNRRAKERSVEKQIQKMDTLRGSSGSTPSASSTEKSSPSSKVECSPDSTTVTPSWVKKEAGTSQSSPPSATVPTSLAAMPTPLTWSSPDSSMAPNSTSSPPGTTVPYNQFIPWMMGGTESTTVPPYLFNPSDPTTYQAMQYPQNYTNMFYTYDPSFYFPPPPS</sequence>
<dbReference type="Pfam" id="PF00046">
    <property type="entry name" value="Homeodomain"/>
    <property type="match status" value="1"/>
</dbReference>
<dbReference type="OMA" id="TINLTMY"/>
<keyword evidence="10" id="KW-1185">Reference proteome</keyword>
<organism evidence="9 10">
    <name type="scientific">Pristionchus pacificus</name>
    <name type="common">Parasitic nematode worm</name>
    <dbReference type="NCBI Taxonomy" id="54126"/>
    <lineage>
        <taxon>Eukaryota</taxon>
        <taxon>Metazoa</taxon>
        <taxon>Ecdysozoa</taxon>
        <taxon>Nematoda</taxon>
        <taxon>Chromadorea</taxon>
        <taxon>Rhabditida</taxon>
        <taxon>Rhabditina</taxon>
        <taxon>Diplogasteromorpha</taxon>
        <taxon>Diplogasteroidea</taxon>
        <taxon>Neodiplogasteridae</taxon>
        <taxon>Pristionchus</taxon>
    </lineage>
</organism>
<dbReference type="PRINTS" id="PR00031">
    <property type="entry name" value="HTHREPRESSR"/>
</dbReference>
<dbReference type="OrthoDB" id="6159439at2759"/>